<keyword evidence="2" id="KW-1185">Reference proteome</keyword>
<dbReference type="Proteomes" id="UP000078541">
    <property type="component" value="Unassembled WGS sequence"/>
</dbReference>
<protein>
    <submittedName>
        <fullName evidence="1">Uncharacterized protein</fullName>
    </submittedName>
</protein>
<dbReference type="EMBL" id="KQ981430">
    <property type="protein sequence ID" value="KYN41697.1"/>
    <property type="molecule type" value="Genomic_DNA"/>
</dbReference>
<evidence type="ECO:0000313" key="1">
    <source>
        <dbReference type="EMBL" id="KYN41697.1"/>
    </source>
</evidence>
<reference evidence="1 2" key="1">
    <citation type="submission" date="2016-03" db="EMBL/GenBank/DDBJ databases">
        <title>Trachymyrmex septentrionalis WGS genome.</title>
        <authorList>
            <person name="Nygaard S."/>
            <person name="Hu H."/>
            <person name="Boomsma J."/>
            <person name="Zhang G."/>
        </authorList>
    </citation>
    <scope>NUCLEOTIDE SEQUENCE [LARGE SCALE GENOMIC DNA]</scope>
    <source>
        <strain evidence="1">Tsep2-gDNA-1</strain>
        <tissue evidence="1">Whole body</tissue>
    </source>
</reference>
<proteinExistence type="predicted"/>
<organism evidence="1 2">
    <name type="scientific">Trachymyrmex septentrionalis</name>
    <dbReference type="NCBI Taxonomy" id="34720"/>
    <lineage>
        <taxon>Eukaryota</taxon>
        <taxon>Metazoa</taxon>
        <taxon>Ecdysozoa</taxon>
        <taxon>Arthropoda</taxon>
        <taxon>Hexapoda</taxon>
        <taxon>Insecta</taxon>
        <taxon>Pterygota</taxon>
        <taxon>Neoptera</taxon>
        <taxon>Endopterygota</taxon>
        <taxon>Hymenoptera</taxon>
        <taxon>Apocrita</taxon>
        <taxon>Aculeata</taxon>
        <taxon>Formicoidea</taxon>
        <taxon>Formicidae</taxon>
        <taxon>Myrmicinae</taxon>
        <taxon>Trachymyrmex</taxon>
    </lineage>
</organism>
<accession>A0A195FN14</accession>
<name>A0A195FN14_9HYME</name>
<gene>
    <name evidence="1" type="ORF">ALC56_03840</name>
</gene>
<sequence>MLRAYARLLFSGERKRVADRPIGRGAALRNVTASKFDWHISVAPWRSCSAAPVFIAAGRPARNATQRNVRGQRAACTEMPCAKIDCARSHFGVFMHRDDQFFCIKRVVTYRAHCRGSRPT</sequence>
<evidence type="ECO:0000313" key="2">
    <source>
        <dbReference type="Proteomes" id="UP000078541"/>
    </source>
</evidence>
<dbReference type="AlphaFoldDB" id="A0A195FN14"/>